<evidence type="ECO:0000256" key="2">
    <source>
        <dbReference type="ARBA" id="ARBA00004429"/>
    </source>
</evidence>
<gene>
    <name evidence="19" type="primary">pntB</name>
</gene>
<keyword evidence="11 17" id="KW-1133">Transmembrane helix</keyword>
<evidence type="ECO:0000256" key="14">
    <source>
        <dbReference type="ARBA" id="ARBA00030053"/>
    </source>
</evidence>
<evidence type="ECO:0000256" key="6">
    <source>
        <dbReference type="ARBA" id="ARBA00022475"/>
    </source>
</evidence>
<evidence type="ECO:0000256" key="12">
    <source>
        <dbReference type="ARBA" id="ARBA00023027"/>
    </source>
</evidence>
<feature type="transmembrane region" description="Helical" evidence="17">
    <location>
        <begin position="130"/>
        <end position="155"/>
    </location>
</feature>
<comment type="subcellular location">
    <subcellularLocation>
        <location evidence="2">Cell inner membrane</location>
        <topology evidence="2">Multi-pass membrane protein</topology>
    </subcellularLocation>
</comment>
<dbReference type="GO" id="GO:0005886">
    <property type="term" value="C:plasma membrane"/>
    <property type="evidence" value="ECO:0007669"/>
    <property type="project" value="UniProtKB-SubCell"/>
</dbReference>
<evidence type="ECO:0000256" key="17">
    <source>
        <dbReference type="SAM" id="Phobius"/>
    </source>
</evidence>
<evidence type="ECO:0000256" key="10">
    <source>
        <dbReference type="ARBA" id="ARBA00022967"/>
    </source>
</evidence>
<feature type="transmembrane region" description="Helical" evidence="17">
    <location>
        <begin position="60"/>
        <end position="81"/>
    </location>
</feature>
<feature type="transmembrane region" description="Helical" evidence="17">
    <location>
        <begin position="176"/>
        <end position="202"/>
    </location>
</feature>
<evidence type="ECO:0000256" key="8">
    <source>
        <dbReference type="ARBA" id="ARBA00022692"/>
    </source>
</evidence>
<dbReference type="EC" id="7.1.1.1" evidence="4"/>
<feature type="transmembrane region" description="Helical" evidence="17">
    <location>
        <begin position="6"/>
        <end position="25"/>
    </location>
</feature>
<dbReference type="PIRSF" id="PIRSF000204">
    <property type="entry name" value="PNTB"/>
    <property type="match status" value="1"/>
</dbReference>
<proteinExistence type="inferred from homology"/>
<evidence type="ECO:0000256" key="16">
    <source>
        <dbReference type="ARBA" id="ARBA00048202"/>
    </source>
</evidence>
<dbReference type="PANTHER" id="PTHR44758">
    <property type="entry name" value="NAD(P) TRANSHYDROGENASE SUBUNIT BETA"/>
    <property type="match status" value="1"/>
</dbReference>
<organism evidence="19">
    <name type="scientific">uncultured marine group II/III euryarchaeote KM3_44_G05</name>
    <dbReference type="NCBI Taxonomy" id="1456448"/>
    <lineage>
        <taxon>Archaea</taxon>
        <taxon>Methanobacteriati</taxon>
        <taxon>Methanobacteriota</taxon>
        <taxon>environmental samples</taxon>
    </lineage>
</organism>
<evidence type="ECO:0000256" key="15">
    <source>
        <dbReference type="ARBA" id="ARBA00033258"/>
    </source>
</evidence>
<name>A0A075H8M8_9EURY</name>
<dbReference type="GO" id="GO:0008750">
    <property type="term" value="F:proton-translocating NAD(P)+ transhydrogenase activity"/>
    <property type="evidence" value="ECO:0007669"/>
    <property type="project" value="UniProtKB-EC"/>
</dbReference>
<evidence type="ECO:0000256" key="13">
    <source>
        <dbReference type="ARBA" id="ARBA00023136"/>
    </source>
</evidence>
<dbReference type="InterPro" id="IPR012136">
    <property type="entry name" value="NADH_DH_b"/>
</dbReference>
<dbReference type="InterPro" id="IPR029035">
    <property type="entry name" value="DHS-like_NAD/FAD-binding_dom"/>
</dbReference>
<evidence type="ECO:0000313" key="19">
    <source>
        <dbReference type="EMBL" id="AIF10203.1"/>
    </source>
</evidence>
<evidence type="ECO:0000259" key="18">
    <source>
        <dbReference type="Pfam" id="PF02233"/>
    </source>
</evidence>
<keyword evidence="19" id="KW-0560">Oxidoreductase</keyword>
<keyword evidence="10" id="KW-1278">Translocase</keyword>
<keyword evidence="6" id="KW-1003">Cell membrane</keyword>
<evidence type="ECO:0000256" key="5">
    <source>
        <dbReference type="ARBA" id="ARBA00014581"/>
    </source>
</evidence>
<dbReference type="GO" id="GO:0016491">
    <property type="term" value="F:oxidoreductase activity"/>
    <property type="evidence" value="ECO:0007669"/>
    <property type="project" value="UniProtKB-KW"/>
</dbReference>
<comment type="function">
    <text evidence="1">The transhydrogenation between NADH and NADP is coupled to respiration and ATP hydrolysis and functions as a proton pump across the membrane.</text>
</comment>
<keyword evidence="8 17" id="KW-0812">Transmembrane</keyword>
<feature type="domain" description="NADP transhydrogenase beta-like" evidence="18">
    <location>
        <begin position="12"/>
        <end position="479"/>
    </location>
</feature>
<keyword evidence="12" id="KW-0520">NAD</keyword>
<feature type="transmembrane region" description="Helical" evidence="17">
    <location>
        <begin position="214"/>
        <end position="233"/>
    </location>
</feature>
<dbReference type="Pfam" id="PF02233">
    <property type="entry name" value="PNTB"/>
    <property type="match status" value="1"/>
</dbReference>
<dbReference type="Gene3D" id="3.40.50.1220">
    <property type="entry name" value="TPP-binding domain"/>
    <property type="match status" value="1"/>
</dbReference>
<dbReference type="InterPro" id="IPR034300">
    <property type="entry name" value="PNTB-like"/>
</dbReference>
<reference evidence="19" key="1">
    <citation type="journal article" date="2014" name="Genome Biol. Evol.">
        <title>Pangenome evidence for extensive interdomain horizontal transfer affecting lineage core and shell genes in uncultured planktonic thaumarchaeota and euryarchaeota.</title>
        <authorList>
            <person name="Deschamps P."/>
            <person name="Zivanovic Y."/>
            <person name="Moreira D."/>
            <person name="Rodriguez-Valera F."/>
            <person name="Lopez-Garcia P."/>
        </authorList>
    </citation>
    <scope>NUCLEOTIDE SEQUENCE</scope>
</reference>
<protein>
    <recommendedName>
        <fullName evidence="5">NAD(P) transhydrogenase subunit beta</fullName>
        <ecNumber evidence="4">7.1.1.1</ecNumber>
    </recommendedName>
    <alternativeName>
        <fullName evidence="15">Nicotinamide nucleotide transhydrogenase subunit beta</fullName>
    </alternativeName>
    <alternativeName>
        <fullName evidence="14">Pyridine nucleotide transhydrogenase subunit beta</fullName>
    </alternativeName>
</protein>
<dbReference type="AlphaFoldDB" id="A0A075H8M8"/>
<keyword evidence="7" id="KW-0997">Cell inner membrane</keyword>
<evidence type="ECO:0000256" key="4">
    <source>
        <dbReference type="ARBA" id="ARBA00012943"/>
    </source>
</evidence>
<evidence type="ECO:0000256" key="11">
    <source>
        <dbReference type="ARBA" id="ARBA00022989"/>
    </source>
</evidence>
<sequence length="484" mass="50946">MTEMVAPVLFDIGYLAAAALFIFGIKRLSSPRTAPSGNRMGAQGMFLAVLVTMAKMYSEGIIGLELIIGGLALGSLIGFWMATRVEMTGMPELVALFNGFGGGASALVGLSEVIGRLQTGTIPEPGVELYATWVAIGLSGLVGWLTLTGSLVAMGKLMGGFYIPFTKKDDRGRRKWVNFPTWGPSWLNLVKVGLLVGGLALIGLMIEEPSNTDYIYGLVGVSCLLGILFVLPIGGADMPVVVSLLNSLSGIAAAFTGFVIGNNVLIIAGSMVGAAGLVLTFVMCKAMNRTLTAVLFKSFGGGGRESVTRTKVGSDPEEVAMSCDGIASCVIIPGYGMAVSQAQHAVKEFADLMEADGVDIKYGIHPVAGRMPGHMNVLLAEANVPYEQLIEMDDINPEMPDCDLALIIGANDTVNPVARSGEGPLGGMPIIDADKARQVVIIKRSLSVGYAGVDNDLFFEDKTMMLFGDGKKMMNELNAAIKEL</sequence>
<accession>A0A075H8M8</accession>
<keyword evidence="9" id="KW-0521">NADP</keyword>
<feature type="transmembrane region" description="Helical" evidence="17">
    <location>
        <begin position="93"/>
        <end position="110"/>
    </location>
</feature>
<dbReference type="PANTHER" id="PTHR44758:SF1">
    <property type="entry name" value="NAD(P) TRANSHYDROGENASE SUBUNIT BETA"/>
    <property type="match status" value="1"/>
</dbReference>
<evidence type="ECO:0000256" key="3">
    <source>
        <dbReference type="ARBA" id="ARBA00007919"/>
    </source>
</evidence>
<dbReference type="SUPFAM" id="SSF52467">
    <property type="entry name" value="DHS-like NAD/FAD-binding domain"/>
    <property type="match status" value="1"/>
</dbReference>
<comment type="similarity">
    <text evidence="3">Belongs to the PNT beta subunit family.</text>
</comment>
<comment type="catalytic activity">
    <reaction evidence="16">
        <text>NAD(+) + NADPH + H(+)(in) = NADH + NADP(+) + H(+)(out)</text>
        <dbReference type="Rhea" id="RHEA:47992"/>
        <dbReference type="ChEBI" id="CHEBI:15378"/>
        <dbReference type="ChEBI" id="CHEBI:57540"/>
        <dbReference type="ChEBI" id="CHEBI:57783"/>
        <dbReference type="ChEBI" id="CHEBI:57945"/>
        <dbReference type="ChEBI" id="CHEBI:58349"/>
        <dbReference type="EC" id="7.1.1.1"/>
    </reaction>
</comment>
<dbReference type="GO" id="GO:0050661">
    <property type="term" value="F:NADP binding"/>
    <property type="evidence" value="ECO:0007669"/>
    <property type="project" value="InterPro"/>
</dbReference>
<evidence type="ECO:0000256" key="7">
    <source>
        <dbReference type="ARBA" id="ARBA00022519"/>
    </source>
</evidence>
<evidence type="ECO:0000256" key="9">
    <source>
        <dbReference type="ARBA" id="ARBA00022857"/>
    </source>
</evidence>
<dbReference type="EMBL" id="KF900884">
    <property type="protein sequence ID" value="AIF10203.1"/>
    <property type="molecule type" value="Genomic_DNA"/>
</dbReference>
<feature type="transmembrane region" description="Helical" evidence="17">
    <location>
        <begin position="266"/>
        <end position="284"/>
    </location>
</feature>
<keyword evidence="13 17" id="KW-0472">Membrane</keyword>
<evidence type="ECO:0000256" key="1">
    <source>
        <dbReference type="ARBA" id="ARBA00003943"/>
    </source>
</evidence>